<dbReference type="InterPro" id="IPR001293">
    <property type="entry name" value="Znf_TRAF"/>
</dbReference>
<protein>
    <submittedName>
        <fullName evidence="11">Uncharacterized protein</fullName>
    </submittedName>
</protein>
<evidence type="ECO:0000256" key="8">
    <source>
        <dbReference type="SAM" id="Coils"/>
    </source>
</evidence>
<evidence type="ECO:0000256" key="1">
    <source>
        <dbReference type="ARBA" id="ARBA00004496"/>
    </source>
</evidence>
<evidence type="ECO:0000313" key="11">
    <source>
        <dbReference type="EMBL" id="CAH3186759.1"/>
    </source>
</evidence>
<accession>A0ABN8S5L9</accession>
<name>A0ABN8S5L9_9CNID</name>
<dbReference type="Proteomes" id="UP001159427">
    <property type="component" value="Unassembled WGS sequence"/>
</dbReference>
<dbReference type="PROSITE" id="PS50145">
    <property type="entry name" value="ZF_TRAF"/>
    <property type="match status" value="1"/>
</dbReference>
<gene>
    <name evidence="11" type="ORF">PEVE_00017111</name>
</gene>
<proteinExistence type="predicted"/>
<dbReference type="SMART" id="SM00061">
    <property type="entry name" value="MATH"/>
    <property type="match status" value="1"/>
</dbReference>
<keyword evidence="4" id="KW-0677">Repeat</keyword>
<dbReference type="PANTHER" id="PTHR10131">
    <property type="entry name" value="TNF RECEPTOR ASSOCIATED FACTOR"/>
    <property type="match status" value="1"/>
</dbReference>
<dbReference type="InterPro" id="IPR013083">
    <property type="entry name" value="Znf_RING/FYVE/PHD"/>
</dbReference>
<keyword evidence="12" id="KW-1185">Reference proteome</keyword>
<dbReference type="InterPro" id="IPR008974">
    <property type="entry name" value="TRAF-like"/>
</dbReference>
<feature type="domain" description="TRAF-type" evidence="10">
    <location>
        <begin position="38"/>
        <end position="93"/>
    </location>
</feature>
<dbReference type="PIRSF" id="PIRSF015614">
    <property type="entry name" value="TRAF"/>
    <property type="match status" value="1"/>
</dbReference>
<feature type="domain" description="MATH" evidence="9">
    <location>
        <begin position="181"/>
        <end position="325"/>
    </location>
</feature>
<sequence>MKMERRLVEDHMTNVCQWRIIHCGYCNEEHYKCDEEKHASECVKFPIDCSNGCGQVITREEIGNHTKNDCPLSIISCPFLSVGCDTKVMRENMASHLQSSTEAHLVLACVKLNNTEERLANTQVELNKTQIQLNNTQTQLNNSQETTIELVRKVDWLERQLKEKLNEKQVNEAVHKVMQMKTRFIWKIDNFSEMLRKAKREEKFKIKSQTFYTHSCGYKLQLSLYPNGNGSGTNSHLSVYNNVLKGEYDALLPWPVKITMTITLIDQQPCEIHQDNVESCITNTVSERPKSGSRNSRGSHEFLSQDKLMTRCYLEHDTLFLRVDVGPSAGELGFWPTPYPLLTETYGSWGL</sequence>
<evidence type="ECO:0000259" key="10">
    <source>
        <dbReference type="PROSITE" id="PS50145"/>
    </source>
</evidence>
<feature type="zinc finger region" description="TRAF-type" evidence="7">
    <location>
        <begin position="38"/>
        <end position="93"/>
    </location>
</feature>
<dbReference type="SUPFAM" id="SSF49599">
    <property type="entry name" value="TRAF domain-like"/>
    <property type="match status" value="2"/>
</dbReference>
<evidence type="ECO:0000259" key="9">
    <source>
        <dbReference type="PROSITE" id="PS50144"/>
    </source>
</evidence>
<evidence type="ECO:0000256" key="7">
    <source>
        <dbReference type="PROSITE-ProRule" id="PRU00207"/>
    </source>
</evidence>
<dbReference type="InterPro" id="IPR012227">
    <property type="entry name" value="TNF_rcpt-assoc_TRAF_met"/>
</dbReference>
<feature type="coiled-coil region" evidence="8">
    <location>
        <begin position="112"/>
        <end position="146"/>
    </location>
</feature>
<organism evidence="11 12">
    <name type="scientific">Porites evermanni</name>
    <dbReference type="NCBI Taxonomy" id="104178"/>
    <lineage>
        <taxon>Eukaryota</taxon>
        <taxon>Metazoa</taxon>
        <taxon>Cnidaria</taxon>
        <taxon>Anthozoa</taxon>
        <taxon>Hexacorallia</taxon>
        <taxon>Scleractinia</taxon>
        <taxon>Fungiina</taxon>
        <taxon>Poritidae</taxon>
        <taxon>Porites</taxon>
    </lineage>
</organism>
<comment type="subcellular location">
    <subcellularLocation>
        <location evidence="1">Cytoplasm</location>
    </subcellularLocation>
</comment>
<reference evidence="11 12" key="1">
    <citation type="submission" date="2022-05" db="EMBL/GenBank/DDBJ databases">
        <authorList>
            <consortium name="Genoscope - CEA"/>
            <person name="William W."/>
        </authorList>
    </citation>
    <scope>NUCLEOTIDE SEQUENCE [LARGE SCALE GENOMIC DNA]</scope>
</reference>
<evidence type="ECO:0000256" key="6">
    <source>
        <dbReference type="ARBA" id="ARBA00022833"/>
    </source>
</evidence>
<dbReference type="Gene3D" id="3.30.40.10">
    <property type="entry name" value="Zinc/RING finger domain, C3HC4 (zinc finger)"/>
    <property type="match status" value="1"/>
</dbReference>
<evidence type="ECO:0000256" key="5">
    <source>
        <dbReference type="ARBA" id="ARBA00022771"/>
    </source>
</evidence>
<dbReference type="PROSITE" id="PS50144">
    <property type="entry name" value="MATH"/>
    <property type="match status" value="1"/>
</dbReference>
<comment type="caution">
    <text evidence="11">The sequence shown here is derived from an EMBL/GenBank/DDBJ whole genome shotgun (WGS) entry which is preliminary data.</text>
</comment>
<evidence type="ECO:0000256" key="4">
    <source>
        <dbReference type="ARBA" id="ARBA00022737"/>
    </source>
</evidence>
<dbReference type="PANTHER" id="PTHR10131:SF94">
    <property type="entry name" value="TNF RECEPTOR-ASSOCIATED FACTOR 4"/>
    <property type="match status" value="1"/>
</dbReference>
<keyword evidence="6 7" id="KW-0862">Zinc</keyword>
<dbReference type="Pfam" id="PF22486">
    <property type="entry name" value="MATH_2"/>
    <property type="match status" value="1"/>
</dbReference>
<keyword evidence="5 7" id="KW-0863">Zinc-finger</keyword>
<keyword evidence="3 7" id="KW-0479">Metal-binding</keyword>
<dbReference type="EMBL" id="CALNXI010002362">
    <property type="protein sequence ID" value="CAH3186759.1"/>
    <property type="molecule type" value="Genomic_DNA"/>
</dbReference>
<keyword evidence="8" id="KW-0175">Coiled coil</keyword>
<evidence type="ECO:0000313" key="12">
    <source>
        <dbReference type="Proteomes" id="UP001159427"/>
    </source>
</evidence>
<evidence type="ECO:0000256" key="3">
    <source>
        <dbReference type="ARBA" id="ARBA00022723"/>
    </source>
</evidence>
<evidence type="ECO:0000256" key="2">
    <source>
        <dbReference type="ARBA" id="ARBA00022490"/>
    </source>
</evidence>
<dbReference type="InterPro" id="IPR002083">
    <property type="entry name" value="MATH/TRAF_dom"/>
</dbReference>
<keyword evidence="2" id="KW-0963">Cytoplasm</keyword>
<dbReference type="Gene3D" id="2.60.210.10">
    <property type="entry name" value="Apoptosis, Tumor Necrosis Factor Receptor Associated Protein 2, Chain A"/>
    <property type="match status" value="1"/>
</dbReference>
<dbReference type="Pfam" id="PF02176">
    <property type="entry name" value="zf-TRAF"/>
    <property type="match status" value="1"/>
</dbReference>